<organism evidence="2">
    <name type="scientific">Palpitomonas bilix</name>
    <dbReference type="NCBI Taxonomy" id="652834"/>
    <lineage>
        <taxon>Eukaryota</taxon>
        <taxon>Eukaryota incertae sedis</taxon>
    </lineage>
</organism>
<dbReference type="AlphaFoldDB" id="A0A7S3GFW3"/>
<dbReference type="EMBL" id="HBIB01041642">
    <property type="protein sequence ID" value="CAE0264911.1"/>
    <property type="molecule type" value="Transcribed_RNA"/>
</dbReference>
<evidence type="ECO:0000313" key="2">
    <source>
        <dbReference type="EMBL" id="CAE0264911.1"/>
    </source>
</evidence>
<reference evidence="2" key="1">
    <citation type="submission" date="2021-01" db="EMBL/GenBank/DDBJ databases">
        <authorList>
            <person name="Corre E."/>
            <person name="Pelletier E."/>
            <person name="Niang G."/>
            <person name="Scheremetjew M."/>
            <person name="Finn R."/>
            <person name="Kale V."/>
            <person name="Holt S."/>
            <person name="Cochrane G."/>
            <person name="Meng A."/>
            <person name="Brown T."/>
            <person name="Cohen L."/>
        </authorList>
    </citation>
    <scope>NUCLEOTIDE SEQUENCE</scope>
    <source>
        <strain evidence="2">NIES-2562</strain>
    </source>
</reference>
<dbReference type="EMBL" id="HBIB01041641">
    <property type="protein sequence ID" value="CAE0264910.1"/>
    <property type="molecule type" value="Transcribed_RNA"/>
</dbReference>
<proteinExistence type="predicted"/>
<name>A0A7S3GFW3_9EUKA</name>
<sequence>MSPTDLLLKGMGHLISKIKDLKQKLSPSDIAHLEGMASAGGGAKDEDTPLEHVKELAKAVEEKEALLTKCRVFKLQFLFFKLLTYTNDAIYWNKKKEKEEKDDQWSEDKEAYLRMILEETQTVRFWYRDAKKKMKEHDEETFQKYKSEVVNKVPCLNDGSLDVSTESISSFDEFVNRLEQRYALLGSHDASIQNPEQNWKAHCETQKEEIRRWKDQTKTLVKETVRHMTDKSVWSQMCLWATAWLVSSKSQRRLETEREEEAAKQEMGHYLNTFSQLAEFSMKACQKFPNLGPNLITYPSFFQTLEKDWNTRFASTTQNKHLLDAKWVSENVRMAPEPDRPDDLKQWMIEYLQKIRTQCTQPLRSAKTYRSRYFDGMMKQLQPEWMEIVGSFLTIEIIDRPQLLPFLTAVPRNQFTPIN</sequence>
<evidence type="ECO:0000313" key="1">
    <source>
        <dbReference type="EMBL" id="CAE0264910.1"/>
    </source>
</evidence>
<accession>A0A7S3GFW3</accession>
<protein>
    <submittedName>
        <fullName evidence="2">Uncharacterized protein</fullName>
    </submittedName>
</protein>
<gene>
    <name evidence="1" type="ORF">PBIL07802_LOCUS27244</name>
    <name evidence="2" type="ORF">PBIL07802_LOCUS27245</name>
</gene>